<dbReference type="PROSITE" id="PS51318">
    <property type="entry name" value="TAT"/>
    <property type="match status" value="1"/>
</dbReference>
<dbReference type="InterPro" id="IPR050952">
    <property type="entry name" value="TRIM-NHL_E3_ligases"/>
</dbReference>
<dbReference type="InterPro" id="IPR006311">
    <property type="entry name" value="TAT_signal"/>
</dbReference>
<dbReference type="SUPFAM" id="SSF63829">
    <property type="entry name" value="Calcium-dependent phosphotriesterase"/>
    <property type="match status" value="1"/>
</dbReference>
<dbReference type="KEGG" id="ccos:Pan44_04960"/>
<dbReference type="Gene3D" id="2.120.10.30">
    <property type="entry name" value="TolB, C-terminal domain"/>
    <property type="match status" value="1"/>
</dbReference>
<reference evidence="1 2" key="1">
    <citation type="submission" date="2019-02" db="EMBL/GenBank/DDBJ databases">
        <title>Deep-cultivation of Planctomycetes and their phenomic and genomic characterization uncovers novel biology.</title>
        <authorList>
            <person name="Wiegand S."/>
            <person name="Jogler M."/>
            <person name="Boedeker C."/>
            <person name="Pinto D."/>
            <person name="Vollmers J."/>
            <person name="Rivas-Marin E."/>
            <person name="Kohn T."/>
            <person name="Peeters S.H."/>
            <person name="Heuer A."/>
            <person name="Rast P."/>
            <person name="Oberbeckmann S."/>
            <person name="Bunk B."/>
            <person name="Jeske O."/>
            <person name="Meyerdierks A."/>
            <person name="Storesund J.E."/>
            <person name="Kallscheuer N."/>
            <person name="Luecker S."/>
            <person name="Lage O.M."/>
            <person name="Pohl T."/>
            <person name="Merkel B.J."/>
            <person name="Hornburger P."/>
            <person name="Mueller R.-W."/>
            <person name="Bruemmer F."/>
            <person name="Labrenz M."/>
            <person name="Spormann A.M."/>
            <person name="Op den Camp H."/>
            <person name="Overmann J."/>
            <person name="Amann R."/>
            <person name="Jetten M.S.M."/>
            <person name="Mascher T."/>
            <person name="Medema M.H."/>
            <person name="Devos D.P."/>
            <person name="Kaster A.-K."/>
            <person name="Ovreas L."/>
            <person name="Rohde M."/>
            <person name="Galperin M.Y."/>
            <person name="Jogler C."/>
        </authorList>
    </citation>
    <scope>NUCLEOTIDE SEQUENCE [LARGE SCALE GENOMIC DNA]</scope>
    <source>
        <strain evidence="1 2">Pan44</strain>
    </source>
</reference>
<dbReference type="GO" id="GO:0008270">
    <property type="term" value="F:zinc ion binding"/>
    <property type="evidence" value="ECO:0007669"/>
    <property type="project" value="UniProtKB-KW"/>
</dbReference>
<dbReference type="InParanoid" id="A0A517S8N8"/>
<evidence type="ECO:0000313" key="1">
    <source>
        <dbReference type="EMBL" id="QDT52484.1"/>
    </source>
</evidence>
<keyword evidence="2" id="KW-1185">Reference proteome</keyword>
<protein>
    <submittedName>
        <fullName evidence="1">NHL repeat protein</fullName>
    </submittedName>
</protein>
<gene>
    <name evidence="1" type="ORF">Pan44_04960</name>
</gene>
<dbReference type="RefSeq" id="WP_145026878.1">
    <property type="nucleotide sequence ID" value="NZ_CP036271.1"/>
</dbReference>
<accession>A0A517S8N8</accession>
<dbReference type="PANTHER" id="PTHR24104:SF25">
    <property type="entry name" value="PROTEIN LIN-41"/>
    <property type="match status" value="1"/>
</dbReference>
<dbReference type="Proteomes" id="UP000315700">
    <property type="component" value="Chromosome"/>
</dbReference>
<evidence type="ECO:0000313" key="2">
    <source>
        <dbReference type="Proteomes" id="UP000315700"/>
    </source>
</evidence>
<sequence length="362" mass="39879">MPRSQQSSSRREFLARAAAGSAALLAAPAVITASKSDSQIIMGEGDFKYEVTHDFPQLPKQFTWQTTHNVAVDKAGNLYVIHEGKVDQPEHPSIFVFDKDGKYVTSFGSEFQGGGHGIEVHDENGTEYLYVCAYQQVKALAKLTLKGETVWKHHAPMKSGVYADGEDTMPEKKWGRDRFLPTNFTFLPDGDFLLVDGYGGYVVHRYDRDGNWKSHWGGPESMKGGGKGGFNTPHGIVYDARPGRTPSVAICDRANHTLQYLTVDGKYLETLTGFELPANLDTLGELLLVPELGAQVSILNGKNEVVARLGGSPKAERANRGKPETWKPGKFVHPHDACFDPEGNIYVAEWVATGRVSRLKRV</sequence>
<organism evidence="1 2">
    <name type="scientific">Caulifigura coniformis</name>
    <dbReference type="NCBI Taxonomy" id="2527983"/>
    <lineage>
        <taxon>Bacteria</taxon>
        <taxon>Pseudomonadati</taxon>
        <taxon>Planctomycetota</taxon>
        <taxon>Planctomycetia</taxon>
        <taxon>Planctomycetales</taxon>
        <taxon>Planctomycetaceae</taxon>
        <taxon>Caulifigura</taxon>
    </lineage>
</organism>
<proteinExistence type="predicted"/>
<dbReference type="EMBL" id="CP036271">
    <property type="protein sequence ID" value="QDT52484.1"/>
    <property type="molecule type" value="Genomic_DNA"/>
</dbReference>
<dbReference type="InterPro" id="IPR011042">
    <property type="entry name" value="6-blade_b-propeller_TolB-like"/>
</dbReference>
<dbReference type="AlphaFoldDB" id="A0A517S8N8"/>
<name>A0A517S8N8_9PLAN</name>
<dbReference type="OrthoDB" id="9799230at2"/>
<dbReference type="PANTHER" id="PTHR24104">
    <property type="entry name" value="E3 UBIQUITIN-PROTEIN LIGASE NHLRC1-RELATED"/>
    <property type="match status" value="1"/>
</dbReference>